<organism evidence="2 3">
    <name type="scientific">Paramecium tetraurelia</name>
    <dbReference type="NCBI Taxonomy" id="5888"/>
    <lineage>
        <taxon>Eukaryota</taxon>
        <taxon>Sar</taxon>
        <taxon>Alveolata</taxon>
        <taxon>Ciliophora</taxon>
        <taxon>Intramacronucleata</taxon>
        <taxon>Oligohymenophorea</taxon>
        <taxon>Peniculida</taxon>
        <taxon>Parameciidae</taxon>
        <taxon>Paramecium</taxon>
    </lineage>
</organism>
<dbReference type="EMBL" id="CT868135">
    <property type="protein sequence ID" value="CAK72863.1"/>
    <property type="molecule type" value="Genomic_DNA"/>
</dbReference>
<dbReference type="RefSeq" id="XP_001440260.1">
    <property type="nucleotide sequence ID" value="XM_001440223.1"/>
</dbReference>
<dbReference type="AlphaFoldDB" id="A0CPZ6"/>
<dbReference type="KEGG" id="ptm:GSPATT00038820001"/>
<feature type="compositionally biased region" description="Basic and acidic residues" evidence="1">
    <location>
        <begin position="27"/>
        <end position="41"/>
    </location>
</feature>
<protein>
    <submittedName>
        <fullName evidence="2">Uncharacterized protein</fullName>
    </submittedName>
</protein>
<dbReference type="Proteomes" id="UP000000600">
    <property type="component" value="Unassembled WGS sequence"/>
</dbReference>
<sequence>MGDKNNEAIGLYEKFGQSLPLKRKLHNNDQGEQKINNENKRIQAQKKHTQKTNKIEYQQMNQQAQEKQK</sequence>
<name>A0CPZ6_PARTE</name>
<proteinExistence type="predicted"/>
<evidence type="ECO:0000313" key="2">
    <source>
        <dbReference type="EMBL" id="CAK72863.1"/>
    </source>
</evidence>
<feature type="region of interest" description="Disordered" evidence="1">
    <location>
        <begin position="27"/>
        <end position="54"/>
    </location>
</feature>
<evidence type="ECO:0000313" key="3">
    <source>
        <dbReference type="Proteomes" id="UP000000600"/>
    </source>
</evidence>
<gene>
    <name evidence="2" type="ORF">GSPATT00038820001</name>
</gene>
<evidence type="ECO:0000256" key="1">
    <source>
        <dbReference type="SAM" id="MobiDB-lite"/>
    </source>
</evidence>
<accession>A0CPZ6</accession>
<reference evidence="2 3" key="1">
    <citation type="journal article" date="2006" name="Nature">
        <title>Global trends of whole-genome duplications revealed by the ciliate Paramecium tetraurelia.</title>
        <authorList>
            <consortium name="Genoscope"/>
            <person name="Aury J.-M."/>
            <person name="Jaillon O."/>
            <person name="Duret L."/>
            <person name="Noel B."/>
            <person name="Jubin C."/>
            <person name="Porcel B.M."/>
            <person name="Segurens B."/>
            <person name="Daubin V."/>
            <person name="Anthouard V."/>
            <person name="Aiach N."/>
            <person name="Arnaiz O."/>
            <person name="Billaut A."/>
            <person name="Beisson J."/>
            <person name="Blanc I."/>
            <person name="Bouhouche K."/>
            <person name="Camara F."/>
            <person name="Duharcourt S."/>
            <person name="Guigo R."/>
            <person name="Gogendeau D."/>
            <person name="Katinka M."/>
            <person name="Keller A.-M."/>
            <person name="Kissmehl R."/>
            <person name="Klotz C."/>
            <person name="Koll F."/>
            <person name="Le Moue A."/>
            <person name="Lepere C."/>
            <person name="Malinsky S."/>
            <person name="Nowacki M."/>
            <person name="Nowak J.K."/>
            <person name="Plattner H."/>
            <person name="Poulain J."/>
            <person name="Ruiz F."/>
            <person name="Serrano V."/>
            <person name="Zagulski M."/>
            <person name="Dessen P."/>
            <person name="Betermier M."/>
            <person name="Weissenbach J."/>
            <person name="Scarpelli C."/>
            <person name="Schachter V."/>
            <person name="Sperling L."/>
            <person name="Meyer E."/>
            <person name="Cohen J."/>
            <person name="Wincker P."/>
        </authorList>
    </citation>
    <scope>NUCLEOTIDE SEQUENCE [LARGE SCALE GENOMIC DNA]</scope>
    <source>
        <strain evidence="2 3">Stock d4-2</strain>
    </source>
</reference>
<keyword evidence="3" id="KW-1185">Reference proteome</keyword>
<dbReference type="GeneID" id="5026046"/>
<dbReference type="HOGENOM" id="CLU_2781365_0_0_1"/>
<dbReference type="InParanoid" id="A0CPZ6"/>